<dbReference type="EMBL" id="JAFBEB010000022">
    <property type="protein sequence ID" value="MBM7592251.1"/>
    <property type="molecule type" value="Genomic_DNA"/>
</dbReference>
<organism evidence="1 2">
    <name type="scientific">Brevibacillus fulvus</name>
    <dbReference type="NCBI Taxonomy" id="1125967"/>
    <lineage>
        <taxon>Bacteria</taxon>
        <taxon>Bacillati</taxon>
        <taxon>Bacillota</taxon>
        <taxon>Bacilli</taxon>
        <taxon>Bacillales</taxon>
        <taxon>Paenibacillaceae</taxon>
        <taxon>Brevibacillus</taxon>
    </lineage>
</organism>
<keyword evidence="2" id="KW-1185">Reference proteome</keyword>
<dbReference type="InterPro" id="IPR008861">
    <property type="entry name" value="GpX-like"/>
</dbReference>
<dbReference type="RefSeq" id="WP_204520059.1">
    <property type="nucleotide sequence ID" value="NZ_JAFBEB010000022.1"/>
</dbReference>
<name>A0A938Y5E3_9BACL</name>
<gene>
    <name evidence="1" type="ORF">JOD01_003913</name>
</gene>
<sequence>MNTYTTVQGDTWDGISFKLFGTDKHMPRLIAANPAYAETAIFSSDVVLKIPTIPADVSSSLPPWRQEG</sequence>
<evidence type="ECO:0000313" key="2">
    <source>
        <dbReference type="Proteomes" id="UP000717624"/>
    </source>
</evidence>
<dbReference type="Proteomes" id="UP000717624">
    <property type="component" value="Unassembled WGS sequence"/>
</dbReference>
<dbReference type="AlphaFoldDB" id="A0A938Y5E3"/>
<protein>
    <submittedName>
        <fullName evidence="1">Phage tail protein X</fullName>
    </submittedName>
</protein>
<evidence type="ECO:0000313" key="1">
    <source>
        <dbReference type="EMBL" id="MBM7592251.1"/>
    </source>
</evidence>
<dbReference type="Gene3D" id="3.10.350.10">
    <property type="entry name" value="LysM domain"/>
    <property type="match status" value="1"/>
</dbReference>
<reference evidence="1" key="1">
    <citation type="submission" date="2021-01" db="EMBL/GenBank/DDBJ databases">
        <title>Genomic Encyclopedia of Type Strains, Phase IV (KMG-IV): sequencing the most valuable type-strain genomes for metagenomic binning, comparative biology and taxonomic classification.</title>
        <authorList>
            <person name="Goeker M."/>
        </authorList>
    </citation>
    <scope>NUCLEOTIDE SEQUENCE</scope>
    <source>
        <strain evidence="1">DSM 25523</strain>
    </source>
</reference>
<accession>A0A938Y5E3</accession>
<dbReference type="InterPro" id="IPR036779">
    <property type="entry name" value="LysM_dom_sf"/>
</dbReference>
<proteinExistence type="predicted"/>
<dbReference type="Pfam" id="PF05489">
    <property type="entry name" value="Phage_tail_X"/>
    <property type="match status" value="1"/>
</dbReference>
<comment type="caution">
    <text evidence="1">The sequence shown here is derived from an EMBL/GenBank/DDBJ whole genome shotgun (WGS) entry which is preliminary data.</text>
</comment>